<evidence type="ECO:0000259" key="1">
    <source>
        <dbReference type="Pfam" id="PF08421"/>
    </source>
</evidence>
<reference evidence="3 4" key="1">
    <citation type="submission" date="2019-07" db="EMBL/GenBank/DDBJ databases">
        <authorList>
            <person name="Duangmal K."/>
            <person name="Teo W.F.A."/>
        </authorList>
    </citation>
    <scope>NUCLEOTIDE SEQUENCE [LARGE SCALE GENOMIC DNA]</scope>
    <source>
        <strain evidence="3 4">TBRC 6029</strain>
    </source>
</reference>
<dbReference type="OrthoDB" id="3637131at2"/>
<protein>
    <submittedName>
        <fullName evidence="3">Transferase</fullName>
    </submittedName>
</protein>
<gene>
    <name evidence="3" type="ORF">FNH05_24040</name>
</gene>
<dbReference type="InterPro" id="IPR013691">
    <property type="entry name" value="MeTrfase_14"/>
</dbReference>
<keyword evidence="4" id="KW-1185">Reference proteome</keyword>
<evidence type="ECO:0000313" key="4">
    <source>
        <dbReference type="Proteomes" id="UP000320011"/>
    </source>
</evidence>
<dbReference type="Gene3D" id="3.40.50.720">
    <property type="entry name" value="NAD(P)-binding Rossmann-like Domain"/>
    <property type="match status" value="1"/>
</dbReference>
<dbReference type="Proteomes" id="UP000320011">
    <property type="component" value="Unassembled WGS sequence"/>
</dbReference>
<dbReference type="Pfam" id="PF08484">
    <property type="entry name" value="Methyltransf_14"/>
    <property type="match status" value="1"/>
</dbReference>
<dbReference type="GO" id="GO:0016740">
    <property type="term" value="F:transferase activity"/>
    <property type="evidence" value="ECO:0007669"/>
    <property type="project" value="UniProtKB-KW"/>
</dbReference>
<organism evidence="3 4">
    <name type="scientific">Amycolatopsis rhizosphaerae</name>
    <dbReference type="NCBI Taxonomy" id="2053003"/>
    <lineage>
        <taxon>Bacteria</taxon>
        <taxon>Bacillati</taxon>
        <taxon>Actinomycetota</taxon>
        <taxon>Actinomycetes</taxon>
        <taxon>Pseudonocardiales</taxon>
        <taxon>Pseudonocardiaceae</taxon>
        <taxon>Amycolatopsis</taxon>
    </lineage>
</organism>
<dbReference type="InterPro" id="IPR029063">
    <property type="entry name" value="SAM-dependent_MTases_sf"/>
</dbReference>
<proteinExistence type="predicted"/>
<evidence type="ECO:0000313" key="3">
    <source>
        <dbReference type="EMBL" id="TVT38889.1"/>
    </source>
</evidence>
<sequence>MPACRACGSRAGWLVLDLGAQPPCDLFPPAGEPGPDPVFPLRMWLCGECALAQLVEDPGTREEPAGVEPRALTEQAADAVRRLREAGLVRPGATVAEYGSPHGGSWLGLLRAEGMRDAEPGAQADLVVDGFGLMHEARQREAMAARASRVAPGGALVMQYHSLASILAQRQWNALRHGHFAYYSTPAAIALAASAGLHPGRSWTFPLYGGTVLLELRPEPGTGPDPATTALLRAEEAAGVRRAGAFAPLAREVAEGTARLKTRLEAFAAAGKRVTGYGAASRAVVLLQAAGIGTGLLPEIVDISRAKQGRRMPGSAIPVSGPGALRERKPDAVLLFVPDLADEVREAFPELAEPACEWLLG</sequence>
<dbReference type="Pfam" id="PF08421">
    <property type="entry name" value="Methyltransf_13"/>
    <property type="match status" value="1"/>
</dbReference>
<evidence type="ECO:0000259" key="2">
    <source>
        <dbReference type="Pfam" id="PF08484"/>
    </source>
</evidence>
<dbReference type="Gene3D" id="3.40.50.150">
    <property type="entry name" value="Vaccinia Virus protein VP39"/>
    <property type="match status" value="1"/>
</dbReference>
<name>A0A558BQU9_9PSEU</name>
<keyword evidence="3" id="KW-0808">Transferase</keyword>
<reference evidence="3 4" key="2">
    <citation type="submission" date="2019-08" db="EMBL/GenBank/DDBJ databases">
        <title>Amycolatopsis acidicola sp. nov., isolated from peat swamp forest soil.</title>
        <authorList>
            <person name="Srisuk N."/>
        </authorList>
    </citation>
    <scope>NUCLEOTIDE SEQUENCE [LARGE SCALE GENOMIC DNA]</scope>
    <source>
        <strain evidence="3 4">TBRC 6029</strain>
    </source>
</reference>
<dbReference type="InterPro" id="IPR038576">
    <property type="entry name" value="Methyltransf_Zn-bd_dom_put_sf"/>
</dbReference>
<accession>A0A558BQU9</accession>
<dbReference type="InterPro" id="IPR013630">
    <property type="entry name" value="Methyltransf_Zn-bd_dom_put"/>
</dbReference>
<feature type="domain" description="C-methyltransferase" evidence="2">
    <location>
        <begin position="207"/>
        <end position="357"/>
    </location>
</feature>
<comment type="caution">
    <text evidence="3">The sequence shown here is derived from an EMBL/GenBank/DDBJ whole genome shotgun (WGS) entry which is preliminary data.</text>
</comment>
<dbReference type="EMBL" id="VJWX01000279">
    <property type="protein sequence ID" value="TVT38889.1"/>
    <property type="molecule type" value="Genomic_DNA"/>
</dbReference>
<feature type="domain" description="Methyltransferase putative zinc binding" evidence="1">
    <location>
        <begin position="4"/>
        <end position="56"/>
    </location>
</feature>
<dbReference type="SUPFAM" id="SSF53335">
    <property type="entry name" value="S-adenosyl-L-methionine-dependent methyltransferases"/>
    <property type="match status" value="1"/>
</dbReference>
<dbReference type="RefSeq" id="WP_144590977.1">
    <property type="nucleotide sequence ID" value="NZ_VJWX01000279.1"/>
</dbReference>
<dbReference type="AlphaFoldDB" id="A0A558BQU9"/>
<dbReference type="Gene3D" id="6.20.50.110">
    <property type="entry name" value="Methyltransferase, zinc-binding domain"/>
    <property type="match status" value="1"/>
</dbReference>